<accession>A0A2A9PHN8</accession>
<evidence type="ECO:0000313" key="1">
    <source>
        <dbReference type="EMBL" id="PFH60403.1"/>
    </source>
</evidence>
<name>A0A2A9PHN8_OPHUN</name>
<protein>
    <submittedName>
        <fullName evidence="1">Uncharacterized protein</fullName>
    </submittedName>
</protein>
<comment type="caution">
    <text evidence="1">The sequence shown here is derived from an EMBL/GenBank/DDBJ whole genome shotgun (WGS) entry which is preliminary data.</text>
</comment>
<organism evidence="1 2">
    <name type="scientific">Ophiocordyceps unilateralis</name>
    <name type="common">Zombie-ant fungus</name>
    <name type="synonym">Torrubia unilateralis</name>
    <dbReference type="NCBI Taxonomy" id="268505"/>
    <lineage>
        <taxon>Eukaryota</taxon>
        <taxon>Fungi</taxon>
        <taxon>Dikarya</taxon>
        <taxon>Ascomycota</taxon>
        <taxon>Pezizomycotina</taxon>
        <taxon>Sordariomycetes</taxon>
        <taxon>Hypocreomycetidae</taxon>
        <taxon>Hypocreales</taxon>
        <taxon>Ophiocordycipitaceae</taxon>
        <taxon>Ophiocordyceps</taxon>
    </lineage>
</organism>
<evidence type="ECO:0000313" key="2">
    <source>
        <dbReference type="Proteomes" id="UP000037136"/>
    </source>
</evidence>
<proteinExistence type="predicted"/>
<reference evidence="1 2" key="1">
    <citation type="journal article" date="2015" name="BMC Genomics">
        <title>Gene expression during zombie ant biting behavior reflects the complexity underlying fungal parasitic behavioral manipulation.</title>
        <authorList>
            <person name="de Bekker C."/>
            <person name="Ohm R.A."/>
            <person name="Loreto R.G."/>
            <person name="Sebastian A."/>
            <person name="Albert I."/>
            <person name="Merrow M."/>
            <person name="Brachmann A."/>
            <person name="Hughes D.P."/>
        </authorList>
    </citation>
    <scope>NUCLEOTIDE SEQUENCE [LARGE SCALE GENOMIC DNA]</scope>
    <source>
        <strain evidence="1 2">SC16a</strain>
    </source>
</reference>
<dbReference type="AlphaFoldDB" id="A0A2A9PHN8"/>
<reference evidence="1 2" key="2">
    <citation type="journal article" date="2017" name="Sci. Rep.">
        <title>Ant-infecting Ophiocordyceps genomes reveal a high diversity of potential behavioral manipulation genes and a possible major role for enterotoxins.</title>
        <authorList>
            <person name="de Bekker C."/>
            <person name="Ohm R.A."/>
            <person name="Evans H.C."/>
            <person name="Brachmann A."/>
            <person name="Hughes D.P."/>
        </authorList>
    </citation>
    <scope>NUCLEOTIDE SEQUENCE [LARGE SCALE GENOMIC DNA]</scope>
    <source>
        <strain evidence="1 2">SC16a</strain>
    </source>
</reference>
<gene>
    <name evidence="1" type="ORF">XA68_11025</name>
</gene>
<dbReference type="Proteomes" id="UP000037136">
    <property type="component" value="Unassembled WGS sequence"/>
</dbReference>
<dbReference type="EMBL" id="LAZP02000131">
    <property type="protein sequence ID" value="PFH60403.1"/>
    <property type="molecule type" value="Genomic_DNA"/>
</dbReference>
<sequence>MTHFFDSYCAQGAQPQFDIGREDPDSDKAAADCVMKFMPRPGVGGDSASRRAAGTVSQFAEEIEAFLAVINQEQEPKVLRLDEAKTAMGKTQGAVRVAKQVAKLSQEHFIVDYQLYKNQFSKISQGRIDATRATKTVDTKITQK</sequence>
<keyword evidence="2" id="KW-1185">Reference proteome</keyword>